<evidence type="ECO:0000256" key="5">
    <source>
        <dbReference type="ARBA" id="ARBA00022692"/>
    </source>
</evidence>
<proteinExistence type="inferred from homology"/>
<keyword evidence="6" id="KW-0769">Symport</keyword>
<gene>
    <name evidence="10" type="ORF">ACCQ42_00520</name>
</gene>
<keyword evidence="8 9" id="KW-0472">Membrane</keyword>
<evidence type="ECO:0000256" key="4">
    <source>
        <dbReference type="ARBA" id="ARBA00022597"/>
    </source>
</evidence>
<feature type="transmembrane region" description="Helical" evidence="9">
    <location>
        <begin position="281"/>
        <end position="300"/>
    </location>
</feature>
<evidence type="ECO:0000256" key="7">
    <source>
        <dbReference type="ARBA" id="ARBA00022989"/>
    </source>
</evidence>
<comment type="similarity">
    <text evidence="1">Belongs to the KdgT transporter family.</text>
</comment>
<accession>A0ABW9MAI4</accession>
<keyword evidence="2" id="KW-0813">Transport</keyword>
<name>A0ABW9MAI4_9FIRM</name>
<reference evidence="10 11" key="1">
    <citation type="journal article" date="2025" name="Anaerobe">
        <title>Description of Anaerococcus kampingiae sp. nov., Anaerococcus groningensis sp. nov., Anaerococcus martiniensis sp. nov., and Anaerococcus cruorum sp. nov., isolated from human clinical specimens.</title>
        <authorList>
            <person name="Boiten K.E."/>
            <person name="Meijer J."/>
            <person name="van Wezel E.M."/>
            <person name="Veloo A.C.M."/>
        </authorList>
    </citation>
    <scope>NUCLEOTIDE SEQUENCE [LARGE SCALE GENOMIC DNA]</scope>
    <source>
        <strain evidence="10 11">ENR0874</strain>
    </source>
</reference>
<dbReference type="Pfam" id="PF03812">
    <property type="entry name" value="KdgT"/>
    <property type="match status" value="1"/>
</dbReference>
<keyword evidence="11" id="KW-1185">Reference proteome</keyword>
<feature type="transmembrane region" description="Helical" evidence="9">
    <location>
        <begin position="45"/>
        <end position="63"/>
    </location>
</feature>
<dbReference type="RefSeq" id="WP_410035055.1">
    <property type="nucleotide sequence ID" value="NZ_JBGMEF010000003.1"/>
</dbReference>
<feature type="transmembrane region" description="Helical" evidence="9">
    <location>
        <begin position="161"/>
        <end position="181"/>
    </location>
</feature>
<evidence type="ECO:0000256" key="2">
    <source>
        <dbReference type="ARBA" id="ARBA00022448"/>
    </source>
</evidence>
<feature type="transmembrane region" description="Helical" evidence="9">
    <location>
        <begin position="75"/>
        <end position="94"/>
    </location>
</feature>
<sequence>MMDFMKKIPGGLLLVPMLISAIIYTLAPNLFMIGGMTQALLTKDGLTYIIAFTCFCSGAVIDLKTLGQVFKRTGLLALVKTAIVVGFGFLYFKFFGLDGILGLSTLAIIVGLASTNPSLYLALEGEYGSAIDQAGFGILAIMCTPAYPLLLFGLIQSSPINWMNIISTLIPLVLGLILGNIDKKFGEFMKPGLALSLPLMGWSFGYGINIIEAAKSGFTGILLAMVFYIVLLPISFIFERKVLKLSGKNSIAMNSIAGMSVSIPSIIAATNPSLEIYKANSTAAIAFGVVITSIVTPILVKKVYEMNNKK</sequence>
<comment type="caution">
    <text evidence="10">The sequence shown here is derived from an EMBL/GenBank/DDBJ whole genome shotgun (WGS) entry which is preliminary data.</text>
</comment>
<keyword evidence="3" id="KW-1003">Cell membrane</keyword>
<dbReference type="Proteomes" id="UP001637994">
    <property type="component" value="Unassembled WGS sequence"/>
</dbReference>
<evidence type="ECO:0000256" key="9">
    <source>
        <dbReference type="SAM" id="Phobius"/>
    </source>
</evidence>
<feature type="transmembrane region" description="Helical" evidence="9">
    <location>
        <begin position="135"/>
        <end position="155"/>
    </location>
</feature>
<keyword evidence="4" id="KW-0762">Sugar transport</keyword>
<feature type="transmembrane region" description="Helical" evidence="9">
    <location>
        <begin position="100"/>
        <end position="123"/>
    </location>
</feature>
<keyword evidence="5 9" id="KW-0812">Transmembrane</keyword>
<organism evidence="10 11">
    <name type="scientific">Anaerococcus kampingae</name>
    <dbReference type="NCBI Taxonomy" id="3115614"/>
    <lineage>
        <taxon>Bacteria</taxon>
        <taxon>Bacillati</taxon>
        <taxon>Bacillota</taxon>
        <taxon>Tissierellia</taxon>
        <taxon>Tissierellales</taxon>
        <taxon>Peptoniphilaceae</taxon>
        <taxon>Anaerococcus</taxon>
    </lineage>
</organism>
<evidence type="ECO:0000256" key="3">
    <source>
        <dbReference type="ARBA" id="ARBA00022475"/>
    </source>
</evidence>
<feature type="transmembrane region" description="Helical" evidence="9">
    <location>
        <begin position="250"/>
        <end position="269"/>
    </location>
</feature>
<evidence type="ECO:0000313" key="10">
    <source>
        <dbReference type="EMBL" id="MFO3666269.1"/>
    </source>
</evidence>
<feature type="transmembrane region" description="Helical" evidence="9">
    <location>
        <begin position="12"/>
        <end position="33"/>
    </location>
</feature>
<dbReference type="EMBL" id="JBGMEF010000003">
    <property type="protein sequence ID" value="MFO3666269.1"/>
    <property type="molecule type" value="Genomic_DNA"/>
</dbReference>
<keyword evidence="7 9" id="KW-1133">Transmembrane helix</keyword>
<evidence type="ECO:0000256" key="6">
    <source>
        <dbReference type="ARBA" id="ARBA00022847"/>
    </source>
</evidence>
<evidence type="ECO:0000313" key="11">
    <source>
        <dbReference type="Proteomes" id="UP001637994"/>
    </source>
</evidence>
<protein>
    <submittedName>
        <fullName evidence="10">2-keto-3-deoxygluconate permease</fullName>
    </submittedName>
</protein>
<feature type="transmembrane region" description="Helical" evidence="9">
    <location>
        <begin position="193"/>
        <end position="211"/>
    </location>
</feature>
<feature type="transmembrane region" description="Helical" evidence="9">
    <location>
        <begin position="217"/>
        <end position="238"/>
    </location>
</feature>
<evidence type="ECO:0000256" key="8">
    <source>
        <dbReference type="ARBA" id="ARBA00023136"/>
    </source>
</evidence>
<evidence type="ECO:0000256" key="1">
    <source>
        <dbReference type="ARBA" id="ARBA00006430"/>
    </source>
</evidence>
<dbReference type="InterPro" id="IPR004684">
    <property type="entry name" value="2keto-3dGluconate_permease"/>
</dbReference>